<reference evidence="1" key="1">
    <citation type="journal article" date="2010" name="PLoS Pathog.">
        <title>Analysis of virion structural components reveals vestiges of the ancestral ichnovirus genome.</title>
        <authorList>
            <person name="Volkoff A.-N."/>
            <person name="Jouan V."/>
            <person name="Urbach S."/>
            <person name="Samain S."/>
            <person name="Bergoin M."/>
            <person name="Wincker P."/>
            <person name="Demettre E."/>
            <person name="Cousserans F."/>
            <person name="Provost B."/>
            <person name="Coulibaly F."/>
            <person name="Legeai F."/>
            <person name="Beliveau C."/>
            <person name="Cusson M."/>
            <person name="Gyapay G."/>
            <person name="Drezen J.-M."/>
        </authorList>
    </citation>
    <scope>NUCLEOTIDE SEQUENCE</scope>
</reference>
<dbReference type="EMBL" id="GQ923582">
    <property type="protein sequence ID" value="ADI40472.1"/>
    <property type="molecule type" value="Genomic_DNA"/>
</dbReference>
<sequence>MSGFLSVTPNLISAGISMYNYYHVQELAGITVNNKMTNPDLEKYKQEMETVQWASLAAAVTTSINGVLSIFNAGRHHHHHPGHIPPPPYTEHYLGDGHVH</sequence>
<evidence type="ECO:0000313" key="1">
    <source>
        <dbReference type="EMBL" id="ADI40472.1"/>
    </source>
</evidence>
<protein>
    <submittedName>
        <fullName evidence="1">Uncharacterized protein p12-3</fullName>
    </submittedName>
</protein>
<organism evidence="1">
    <name type="scientific">Hyposoter didymator</name>
    <name type="common">Parasitoid wasp</name>
    <name type="synonym">Ichneumon didymator</name>
    <dbReference type="NCBI Taxonomy" id="260305"/>
    <lineage>
        <taxon>Eukaryota</taxon>
        <taxon>Metazoa</taxon>
        <taxon>Ecdysozoa</taxon>
        <taxon>Arthropoda</taxon>
        <taxon>Hexapoda</taxon>
        <taxon>Insecta</taxon>
        <taxon>Pterygota</taxon>
        <taxon>Neoptera</taxon>
        <taxon>Endopterygota</taxon>
        <taxon>Hymenoptera</taxon>
        <taxon>Apocrita</taxon>
        <taxon>Ichneumonoidea</taxon>
        <taxon>Ichneumonidae</taxon>
        <taxon>Campopleginae</taxon>
        <taxon>Dusona group</taxon>
        <taxon>Hyposoter</taxon>
    </lineage>
</organism>
<accession>D7P5N8</accession>
<name>D7P5N8_HYPDD</name>
<proteinExistence type="predicted"/>
<dbReference type="AlphaFoldDB" id="D7P5N8"/>
<gene>
    <name evidence="1" type="primary">p12-3</name>
</gene>